<feature type="compositionally biased region" description="Polar residues" evidence="1">
    <location>
        <begin position="476"/>
        <end position="487"/>
    </location>
</feature>
<keyword evidence="2" id="KW-0472">Membrane</keyword>
<dbReference type="SUPFAM" id="SSF48097">
    <property type="entry name" value="Regulator of G-protein signaling, RGS"/>
    <property type="match status" value="1"/>
</dbReference>
<dbReference type="AlphaFoldDB" id="A0A4P9ZUE0"/>
<dbReference type="EMBL" id="ML002524">
    <property type="protein sequence ID" value="RKP37216.1"/>
    <property type="molecule type" value="Genomic_DNA"/>
</dbReference>
<feature type="region of interest" description="Disordered" evidence="1">
    <location>
        <begin position="476"/>
        <end position="499"/>
    </location>
</feature>
<feature type="transmembrane region" description="Helical" evidence="2">
    <location>
        <begin position="257"/>
        <end position="279"/>
    </location>
</feature>
<dbReference type="InterPro" id="IPR044926">
    <property type="entry name" value="RGS_subdomain_2"/>
</dbReference>
<keyword evidence="2" id="KW-0812">Transmembrane</keyword>
<gene>
    <name evidence="3" type="ORF">BJ085DRAFT_29406</name>
</gene>
<feature type="transmembrane region" description="Helical" evidence="2">
    <location>
        <begin position="291"/>
        <end position="308"/>
    </location>
</feature>
<dbReference type="InterPro" id="IPR036305">
    <property type="entry name" value="RGS_sf"/>
</dbReference>
<keyword evidence="4" id="KW-1185">Reference proteome</keyword>
<feature type="transmembrane region" description="Helical" evidence="2">
    <location>
        <begin position="320"/>
        <end position="343"/>
    </location>
</feature>
<feature type="transmembrane region" description="Helical" evidence="2">
    <location>
        <begin position="119"/>
        <end position="139"/>
    </location>
</feature>
<dbReference type="Gene3D" id="1.10.167.10">
    <property type="entry name" value="Regulator of G-protein Signalling 4, domain 2"/>
    <property type="match status" value="1"/>
</dbReference>
<proteinExistence type="predicted"/>
<feature type="region of interest" description="Disordered" evidence="1">
    <location>
        <begin position="416"/>
        <end position="449"/>
    </location>
</feature>
<feature type="transmembrane region" description="Helical" evidence="2">
    <location>
        <begin position="57"/>
        <end position="78"/>
    </location>
</feature>
<evidence type="ECO:0008006" key="5">
    <source>
        <dbReference type="Google" id="ProtNLM"/>
    </source>
</evidence>
<feature type="region of interest" description="Disordered" evidence="1">
    <location>
        <begin position="514"/>
        <end position="554"/>
    </location>
</feature>
<evidence type="ECO:0000313" key="4">
    <source>
        <dbReference type="Proteomes" id="UP000268162"/>
    </source>
</evidence>
<evidence type="ECO:0000256" key="2">
    <source>
        <dbReference type="SAM" id="Phobius"/>
    </source>
</evidence>
<feature type="compositionally biased region" description="Basic and acidic residues" evidence="1">
    <location>
        <begin position="416"/>
        <end position="443"/>
    </location>
</feature>
<evidence type="ECO:0000256" key="1">
    <source>
        <dbReference type="SAM" id="MobiDB-lite"/>
    </source>
</evidence>
<feature type="transmembrane region" description="Helical" evidence="2">
    <location>
        <begin position="90"/>
        <end position="113"/>
    </location>
</feature>
<organism evidence="3 4">
    <name type="scientific">Dimargaris cristalligena</name>
    <dbReference type="NCBI Taxonomy" id="215637"/>
    <lineage>
        <taxon>Eukaryota</taxon>
        <taxon>Fungi</taxon>
        <taxon>Fungi incertae sedis</taxon>
        <taxon>Zoopagomycota</taxon>
        <taxon>Kickxellomycotina</taxon>
        <taxon>Dimargaritomycetes</taxon>
        <taxon>Dimargaritales</taxon>
        <taxon>Dimargaritaceae</taxon>
        <taxon>Dimargaris</taxon>
    </lineage>
</organism>
<evidence type="ECO:0000313" key="3">
    <source>
        <dbReference type="EMBL" id="RKP37216.1"/>
    </source>
</evidence>
<protein>
    <recommendedName>
        <fullName evidence="5">RGS domain-containing protein</fullName>
    </recommendedName>
</protein>
<name>A0A4P9ZUE0_9FUNG</name>
<keyword evidence="2" id="KW-1133">Transmembrane helix</keyword>
<accession>A0A4P9ZUE0</accession>
<dbReference type="Proteomes" id="UP000268162">
    <property type="component" value="Unassembled WGS sequence"/>
</dbReference>
<feature type="compositionally biased region" description="Low complexity" evidence="1">
    <location>
        <begin position="524"/>
        <end position="534"/>
    </location>
</feature>
<sequence length="695" mass="77710">MSTFMYPNDRIHHLVLRAMTTIDSMTALQHHRNHQYVGHSSRLSPDEHANYPLIRAIVYPILAVSLALGISLNALFIIRGHNNPFYEKRSISLSTIGNIASIISLVASALYYAEDFPCLVIYLSNVVTVHLTLTIPLLCTLKLLALAKHAQVLGHQLNFTDQNRMNSAQTGGQAGNGSASERSVSISRLSQPSVTLQRTWRRPWYIMGQRSLKFKLMAITAALVIYTCIVYSVFVATQQDRSLSHGNPGCSLGWLSAYNTAVAGAILIIIYIPTLFFLRHLDDGFGIRQELTIYYFGLFVLELAYRIVYSLDLPRPNSGIALLIISYAQYIWYTLMFLILPLYKGHIQRIKMSRARQMMPANRQTLFRIINHPDKYFDFRRFCTSIYCGELPTFLLDYQILKLALYEVVLTERRTEKEKEEEVVPHPPERERKIPPVPKHENAHGSAHQHCHTVSMAAEIFDSELLHYSISSTSGSATRPVSHEYNTSSSSALSHGGGSNAASDLALVVAPFEAIQPPSPTPSNPLNLPSSDPSAKPGASAGWAKNNAPVPPLAEPHPPPFNPVLPHLTSTQLPGAIQATVVERDLWARLVRDIPYPASISSVWPHSLDDPVPDHLRGAFRHFYTKYISAESIFEINIDIRKKKPLQDQVAHQERYTVGMFEEVKDAVIDLLVTDTLARYNADYSAPPTLAESEA</sequence>
<feature type="transmembrane region" description="Helical" evidence="2">
    <location>
        <begin position="216"/>
        <end position="237"/>
    </location>
</feature>
<reference evidence="4" key="1">
    <citation type="journal article" date="2018" name="Nat. Microbiol.">
        <title>Leveraging single-cell genomics to expand the fungal tree of life.</title>
        <authorList>
            <person name="Ahrendt S.R."/>
            <person name="Quandt C.A."/>
            <person name="Ciobanu D."/>
            <person name="Clum A."/>
            <person name="Salamov A."/>
            <person name="Andreopoulos B."/>
            <person name="Cheng J.F."/>
            <person name="Woyke T."/>
            <person name="Pelin A."/>
            <person name="Henrissat B."/>
            <person name="Reynolds N.K."/>
            <person name="Benny G.L."/>
            <person name="Smith M.E."/>
            <person name="James T.Y."/>
            <person name="Grigoriev I.V."/>
        </authorList>
    </citation>
    <scope>NUCLEOTIDE SEQUENCE [LARGE SCALE GENOMIC DNA]</scope>
    <source>
        <strain evidence="4">RSA 468</strain>
    </source>
</reference>